<dbReference type="PANTHER" id="PTHR30213:SF0">
    <property type="entry name" value="UPF0761 MEMBRANE PROTEIN YIHY"/>
    <property type="match status" value="1"/>
</dbReference>
<keyword evidence="4 6" id="KW-1133">Transmembrane helix</keyword>
<evidence type="ECO:0000256" key="2">
    <source>
        <dbReference type="ARBA" id="ARBA00022475"/>
    </source>
</evidence>
<keyword evidence="5 6" id="KW-0472">Membrane</keyword>
<name>A0ABN8EM85_9BACT</name>
<evidence type="ECO:0000256" key="1">
    <source>
        <dbReference type="ARBA" id="ARBA00004651"/>
    </source>
</evidence>
<reference evidence="7" key="1">
    <citation type="submission" date="2021-12" db="EMBL/GenBank/DDBJ databases">
        <authorList>
            <person name="Rodrigo-Torres L."/>
            <person name="Arahal R. D."/>
            <person name="Lucena T."/>
        </authorList>
    </citation>
    <scope>NUCLEOTIDE SEQUENCE</scope>
    <source>
        <strain evidence="7">CECT 8858</strain>
    </source>
</reference>
<evidence type="ECO:0000256" key="4">
    <source>
        <dbReference type="ARBA" id="ARBA00022989"/>
    </source>
</evidence>
<sequence length="310" mass="35699">METTIYFSLKRIIKFLQSIYLWDTTVSLYHVLKILWKKIITFDIDQRAASVSYSFLLAVFPGVIFLFTLIPYIPIEHLDRLIMEFLRDAMPQGIYENTSFTIQDIVSRRRSDVLSFGFFFTVFAATNGMMALMRAFNMALQVREKRSYLKARMMALFLTVLLIVVLICAILVLVVGTIVIDFLFDKGLLNEDFNFYLLQIVRYGGIFLIFYLGICAIYYFAPAVHKRLSFFNFGALISSVLGILVTNLFSFYLANFNSYNKLYGSIGTLIALMVWIYLVALILILGFEINISVRDALMVHGIKIKSEETE</sequence>
<feature type="transmembrane region" description="Helical" evidence="6">
    <location>
        <begin position="266"/>
        <end position="287"/>
    </location>
</feature>
<gene>
    <name evidence="7" type="ORF">EMA8858_00018</name>
</gene>
<accession>A0ABN8EM85</accession>
<feature type="transmembrane region" description="Helical" evidence="6">
    <location>
        <begin position="154"/>
        <end position="180"/>
    </location>
</feature>
<dbReference type="PIRSF" id="PIRSF035875">
    <property type="entry name" value="RNase_BN"/>
    <property type="match status" value="1"/>
</dbReference>
<dbReference type="NCBIfam" id="TIGR00765">
    <property type="entry name" value="yihY_not_rbn"/>
    <property type="match status" value="1"/>
</dbReference>
<evidence type="ECO:0000256" key="3">
    <source>
        <dbReference type="ARBA" id="ARBA00022692"/>
    </source>
</evidence>
<dbReference type="RefSeq" id="WP_238803677.1">
    <property type="nucleotide sequence ID" value="NZ_CAKLPY010000001.1"/>
</dbReference>
<feature type="transmembrane region" description="Helical" evidence="6">
    <location>
        <begin position="233"/>
        <end position="254"/>
    </location>
</feature>
<dbReference type="PANTHER" id="PTHR30213">
    <property type="entry name" value="INNER MEMBRANE PROTEIN YHJD"/>
    <property type="match status" value="1"/>
</dbReference>
<feature type="transmembrane region" description="Helical" evidence="6">
    <location>
        <begin position="113"/>
        <end position="133"/>
    </location>
</feature>
<protein>
    <recommendedName>
        <fullName evidence="9">YihY/virulence factor BrkB family protein</fullName>
    </recommendedName>
</protein>
<keyword evidence="3 6" id="KW-0812">Transmembrane</keyword>
<evidence type="ECO:0000313" key="8">
    <source>
        <dbReference type="Proteomes" id="UP000837932"/>
    </source>
</evidence>
<dbReference type="EMBL" id="CAKLPY010000001">
    <property type="protein sequence ID" value="CAH0993913.1"/>
    <property type="molecule type" value="Genomic_DNA"/>
</dbReference>
<feature type="transmembrane region" description="Helical" evidence="6">
    <location>
        <begin position="53"/>
        <end position="73"/>
    </location>
</feature>
<keyword evidence="2" id="KW-1003">Cell membrane</keyword>
<keyword evidence="8" id="KW-1185">Reference proteome</keyword>
<comment type="caution">
    <text evidence="7">The sequence shown here is derived from an EMBL/GenBank/DDBJ whole genome shotgun (WGS) entry which is preliminary data.</text>
</comment>
<evidence type="ECO:0008006" key="9">
    <source>
        <dbReference type="Google" id="ProtNLM"/>
    </source>
</evidence>
<evidence type="ECO:0000313" key="7">
    <source>
        <dbReference type="EMBL" id="CAH0993913.1"/>
    </source>
</evidence>
<dbReference type="Proteomes" id="UP000837932">
    <property type="component" value="Unassembled WGS sequence"/>
</dbReference>
<evidence type="ECO:0000256" key="6">
    <source>
        <dbReference type="SAM" id="Phobius"/>
    </source>
</evidence>
<proteinExistence type="predicted"/>
<feature type="transmembrane region" description="Helical" evidence="6">
    <location>
        <begin position="12"/>
        <end position="32"/>
    </location>
</feature>
<feature type="transmembrane region" description="Helical" evidence="6">
    <location>
        <begin position="200"/>
        <end position="221"/>
    </location>
</feature>
<dbReference type="InterPro" id="IPR017039">
    <property type="entry name" value="Virul_fac_BrkB"/>
</dbReference>
<comment type="subcellular location">
    <subcellularLocation>
        <location evidence="1">Cell membrane</location>
        <topology evidence="1">Multi-pass membrane protein</topology>
    </subcellularLocation>
</comment>
<dbReference type="Pfam" id="PF03631">
    <property type="entry name" value="Virul_fac_BrkB"/>
    <property type="match status" value="1"/>
</dbReference>
<evidence type="ECO:0000256" key="5">
    <source>
        <dbReference type="ARBA" id="ARBA00023136"/>
    </source>
</evidence>
<organism evidence="7 8">
    <name type="scientific">Emticicia aquatica</name>
    <dbReference type="NCBI Taxonomy" id="1681835"/>
    <lineage>
        <taxon>Bacteria</taxon>
        <taxon>Pseudomonadati</taxon>
        <taxon>Bacteroidota</taxon>
        <taxon>Cytophagia</taxon>
        <taxon>Cytophagales</taxon>
        <taxon>Leadbetterellaceae</taxon>
        <taxon>Emticicia</taxon>
    </lineage>
</organism>